<accession>A0A4U7B9J6</accession>
<comment type="caution">
    <text evidence="3">The sequence shown here is derived from an EMBL/GenBank/DDBJ whole genome shotgun (WGS) entry which is preliminary data.</text>
</comment>
<dbReference type="AlphaFoldDB" id="A0A4U7B9J6"/>
<feature type="compositionally biased region" description="Low complexity" evidence="1">
    <location>
        <begin position="105"/>
        <end position="126"/>
    </location>
</feature>
<keyword evidence="2" id="KW-0732">Signal</keyword>
<evidence type="ECO:0000256" key="2">
    <source>
        <dbReference type="SAM" id="SignalP"/>
    </source>
</evidence>
<feature type="region of interest" description="Disordered" evidence="1">
    <location>
        <begin position="92"/>
        <end position="126"/>
    </location>
</feature>
<reference evidence="3 4" key="1">
    <citation type="submission" date="2018-02" db="EMBL/GenBank/DDBJ databases">
        <title>Draft genome sequences of Elsinoe sp., causing black scab on jojoba.</title>
        <authorList>
            <person name="Stodart B."/>
            <person name="Jeffress S."/>
            <person name="Ash G."/>
            <person name="Arun Chinnappa K."/>
        </authorList>
    </citation>
    <scope>NUCLEOTIDE SEQUENCE [LARGE SCALE GENOMIC DNA]</scope>
    <source>
        <strain evidence="3 4">Hillstone_2</strain>
    </source>
</reference>
<dbReference type="Proteomes" id="UP000308133">
    <property type="component" value="Unassembled WGS sequence"/>
</dbReference>
<feature type="chain" id="PRO_5020561057" evidence="2">
    <location>
        <begin position="20"/>
        <end position="153"/>
    </location>
</feature>
<proteinExistence type="predicted"/>
<name>A0A4U7B9J6_9PEZI</name>
<protein>
    <submittedName>
        <fullName evidence="3">Uncharacterized protein</fullName>
    </submittedName>
</protein>
<sequence length="153" mass="16573">MKASTLILTLATTIPLTSAGLTEINSHTFITGTCSNSMANTGICKGTYFDKPGHRTGASRSCNQSGQSCVGQQGKDCNISLDYKTVLCPTAQAQALQPPPPPPQQRWQQQGYAQQGGQQGYAGYTGQAGRQGYPQQYYTPQQYNGQRYYYNGN</sequence>
<evidence type="ECO:0000313" key="4">
    <source>
        <dbReference type="Proteomes" id="UP000308133"/>
    </source>
</evidence>
<feature type="signal peptide" evidence="2">
    <location>
        <begin position="1"/>
        <end position="19"/>
    </location>
</feature>
<evidence type="ECO:0000256" key="1">
    <source>
        <dbReference type="SAM" id="MobiDB-lite"/>
    </source>
</evidence>
<gene>
    <name evidence="3" type="ORF">C1H76_1113</name>
</gene>
<dbReference type="EMBL" id="PTQR01000012">
    <property type="protein sequence ID" value="TKX26581.1"/>
    <property type="molecule type" value="Genomic_DNA"/>
</dbReference>
<evidence type="ECO:0000313" key="3">
    <source>
        <dbReference type="EMBL" id="TKX26581.1"/>
    </source>
</evidence>
<organism evidence="3 4">
    <name type="scientific">Elsinoe australis</name>
    <dbReference type="NCBI Taxonomy" id="40998"/>
    <lineage>
        <taxon>Eukaryota</taxon>
        <taxon>Fungi</taxon>
        <taxon>Dikarya</taxon>
        <taxon>Ascomycota</taxon>
        <taxon>Pezizomycotina</taxon>
        <taxon>Dothideomycetes</taxon>
        <taxon>Dothideomycetidae</taxon>
        <taxon>Myriangiales</taxon>
        <taxon>Elsinoaceae</taxon>
        <taxon>Elsinoe</taxon>
    </lineage>
</organism>